<dbReference type="KEGG" id="cfus:CYFUS_005236"/>
<accession>A0A250J8A3</accession>
<dbReference type="EMBL" id="CP022098">
    <property type="protein sequence ID" value="ATB39788.1"/>
    <property type="molecule type" value="Genomic_DNA"/>
</dbReference>
<evidence type="ECO:0000313" key="3">
    <source>
        <dbReference type="Proteomes" id="UP000217257"/>
    </source>
</evidence>
<organism evidence="2 3">
    <name type="scientific">Cystobacter fuscus</name>
    <dbReference type="NCBI Taxonomy" id="43"/>
    <lineage>
        <taxon>Bacteria</taxon>
        <taxon>Pseudomonadati</taxon>
        <taxon>Myxococcota</taxon>
        <taxon>Myxococcia</taxon>
        <taxon>Myxococcales</taxon>
        <taxon>Cystobacterineae</taxon>
        <taxon>Archangiaceae</taxon>
        <taxon>Cystobacter</taxon>
    </lineage>
</organism>
<feature type="signal peptide" evidence="1">
    <location>
        <begin position="1"/>
        <end position="24"/>
    </location>
</feature>
<keyword evidence="1" id="KW-0732">Signal</keyword>
<dbReference type="AlphaFoldDB" id="A0A250J8A3"/>
<dbReference type="RefSeq" id="WP_095987769.1">
    <property type="nucleotide sequence ID" value="NZ_CP022098.1"/>
</dbReference>
<dbReference type="Proteomes" id="UP000217257">
    <property type="component" value="Chromosome"/>
</dbReference>
<sequence length="674" mass="74037">MTSQVLKWAALLGAVLLSTGCVTLGPEADLASPGEVPTDVSCGGQAVPAGWPDFSAHDSTALLAPFLTCGSPAEYVALQEHVDMPRLVESLTDWDAVRLGSLGPVREDAAGLLNRKRLSFLLQATDRYGLAHAEVFVRYLLDSAYDEELRELLFWLARDKRLETTLGRMPRACAELEARGLKLSARPDRDFQPGDLLRGAGRAVTDLLTHEQQKNAWYTHYARQRGQLPPSYQQDLDEVEWEAARQHYSAGNVLLGSVDHATFGVPLGFYYLAAGTGHGLSSLSRGEYEQAMRELTPVALLATLYVGGKGVRTVYEARAGGAGLRRGLETVRGRVSLLAERTRELRTRLGAGEEGLRELARYIQARREAGRFVAVGGMDAALALYEARGEVAKARPLLSKARPGSSGSPLVRQGTLASLVDEGVGHTPAVVEAKLAAVELEATGPRLPKNVGVLEKHRPALDAPPSEARGNPRWREYVDYYEKRLNEVKKGTATEGPLKWAPYEQMRAWFARGMAFERDMVKRLREDALKPRTERRFLGDFDRPRIETQVGVRKPGPGLRYADVLVIEEGGVGGQPRRVETFSFKSRDLTLLEEGALRRLVIEDAKEALQKYGGNLDIRRDSLQRSFGSADEVPVQRVRLVYEGGALKPTKVDNLDAVVTAAEEAVPGVEVLFQ</sequence>
<feature type="chain" id="PRO_5012264678" description="Lipoprotein" evidence="1">
    <location>
        <begin position="25"/>
        <end position="674"/>
    </location>
</feature>
<evidence type="ECO:0000313" key="2">
    <source>
        <dbReference type="EMBL" id="ATB39788.1"/>
    </source>
</evidence>
<protein>
    <recommendedName>
        <fullName evidence="4">Lipoprotein</fullName>
    </recommendedName>
</protein>
<name>A0A250J8A3_9BACT</name>
<evidence type="ECO:0008006" key="4">
    <source>
        <dbReference type="Google" id="ProtNLM"/>
    </source>
</evidence>
<proteinExistence type="predicted"/>
<evidence type="ECO:0000256" key="1">
    <source>
        <dbReference type="SAM" id="SignalP"/>
    </source>
</evidence>
<dbReference type="PROSITE" id="PS51257">
    <property type="entry name" value="PROKAR_LIPOPROTEIN"/>
    <property type="match status" value="1"/>
</dbReference>
<gene>
    <name evidence="2" type="ORF">CYFUS_005236</name>
</gene>
<reference evidence="2 3" key="1">
    <citation type="submission" date="2017-06" db="EMBL/GenBank/DDBJ databases">
        <title>Sequencing and comparative analysis of myxobacterial genomes.</title>
        <authorList>
            <person name="Rupp O."/>
            <person name="Goesmann A."/>
            <person name="Sogaard-Andersen L."/>
        </authorList>
    </citation>
    <scope>NUCLEOTIDE SEQUENCE [LARGE SCALE GENOMIC DNA]</scope>
    <source>
        <strain evidence="2 3">DSM 52655</strain>
    </source>
</reference>